<dbReference type="GeneID" id="27337773"/>
<sequence length="414" mass="46306">MEDLLINKLNSLSIEMKNITTTTTTTTTVVHVDNSNANIFHLPTEILTEIISFALDSIDLCCSGAMKFTPYLEKPRPILDLQLTCKRFHCISLQALSKRGHVTVNLVGPVPIKDRESMKQVHKYYTSLLMAHFQPAIEKQRRQVLINLLPELNSQYPPAGINWAPCDPKCPPRADKDDATVRRVMVSHQAAAILVSGIMRSISLKHPGLRLRIAVHDVDWMCPDYRHPPAEDSQQRPRIIPFWDLTGVCGVVYHWRWLRVYCGEHNEFSDVFTTSTIAVAVNTHLRMAWDNYVPAKSAVITALSAGGTALAHHVFQASLTKLMNTWVGGPMAEWSRTTVASPVRVYIPGYQEKVVCAENMTFAQWLTTICANSLYTKCFALRGVGARQVAGPTEMALELDEPGGRTLMLHGCCR</sequence>
<reference evidence="1 2" key="1">
    <citation type="submission" date="2015-01" db="EMBL/GenBank/DDBJ databases">
        <title>The Genome Sequence of Exophiala spinifera CBS89968.</title>
        <authorList>
            <consortium name="The Broad Institute Genomics Platform"/>
            <person name="Cuomo C."/>
            <person name="de Hoog S."/>
            <person name="Gorbushina A."/>
            <person name="Stielow B."/>
            <person name="Teixiera M."/>
            <person name="Abouelleil A."/>
            <person name="Chapman S.B."/>
            <person name="Priest M."/>
            <person name="Young S.K."/>
            <person name="Wortman J."/>
            <person name="Nusbaum C."/>
            <person name="Birren B."/>
        </authorList>
    </citation>
    <scope>NUCLEOTIDE SEQUENCE [LARGE SCALE GENOMIC DNA]</scope>
    <source>
        <strain evidence="1 2">CBS 89968</strain>
    </source>
</reference>
<dbReference type="Proteomes" id="UP000053328">
    <property type="component" value="Unassembled WGS sequence"/>
</dbReference>
<keyword evidence="2" id="KW-1185">Reference proteome</keyword>
<dbReference type="OrthoDB" id="4152608at2759"/>
<gene>
    <name evidence="1" type="ORF">PV08_10690</name>
</gene>
<protein>
    <recommendedName>
        <fullName evidence="3">F-box domain-containing protein</fullName>
    </recommendedName>
</protein>
<dbReference type="EMBL" id="KN847499">
    <property type="protein sequence ID" value="KIW11390.1"/>
    <property type="molecule type" value="Genomic_DNA"/>
</dbReference>
<evidence type="ECO:0000313" key="1">
    <source>
        <dbReference type="EMBL" id="KIW11390.1"/>
    </source>
</evidence>
<organism evidence="1 2">
    <name type="scientific">Exophiala spinifera</name>
    <dbReference type="NCBI Taxonomy" id="91928"/>
    <lineage>
        <taxon>Eukaryota</taxon>
        <taxon>Fungi</taxon>
        <taxon>Dikarya</taxon>
        <taxon>Ascomycota</taxon>
        <taxon>Pezizomycotina</taxon>
        <taxon>Eurotiomycetes</taxon>
        <taxon>Chaetothyriomycetidae</taxon>
        <taxon>Chaetothyriales</taxon>
        <taxon>Herpotrichiellaceae</taxon>
        <taxon>Exophiala</taxon>
    </lineage>
</organism>
<evidence type="ECO:0000313" key="2">
    <source>
        <dbReference type="Proteomes" id="UP000053328"/>
    </source>
</evidence>
<dbReference type="VEuPathDB" id="FungiDB:PV08_10690"/>
<dbReference type="HOGENOM" id="CLU_745954_0_0_1"/>
<dbReference type="RefSeq" id="XP_016231606.1">
    <property type="nucleotide sequence ID" value="XM_016385004.1"/>
</dbReference>
<evidence type="ECO:0008006" key="3">
    <source>
        <dbReference type="Google" id="ProtNLM"/>
    </source>
</evidence>
<dbReference type="CDD" id="cd09917">
    <property type="entry name" value="F-box_SF"/>
    <property type="match status" value="1"/>
</dbReference>
<accession>A0A0D2AYA8</accession>
<dbReference type="AlphaFoldDB" id="A0A0D2AYA8"/>
<proteinExistence type="predicted"/>
<name>A0A0D2AYA8_9EURO</name>